<dbReference type="InterPro" id="IPR053998">
    <property type="entry name" value="ACDH-11_C"/>
</dbReference>
<evidence type="ECO:0000313" key="12">
    <source>
        <dbReference type="Proteomes" id="UP000053815"/>
    </source>
</evidence>
<evidence type="ECO:0000256" key="6">
    <source>
        <dbReference type="SAM" id="MobiDB-lite"/>
    </source>
</evidence>
<feature type="compositionally biased region" description="Polar residues" evidence="6">
    <location>
        <begin position="1"/>
        <end position="15"/>
    </location>
</feature>
<comment type="cofactor">
    <cofactor evidence="1 5">
        <name>FAD</name>
        <dbReference type="ChEBI" id="CHEBI:57692"/>
    </cofactor>
</comment>
<keyword evidence="12" id="KW-1185">Reference proteome</keyword>
<dbReference type="Pfam" id="PF18158">
    <property type="entry name" value="AidB_N"/>
    <property type="match status" value="1"/>
</dbReference>
<keyword evidence="5" id="KW-0560">Oxidoreductase</keyword>
<evidence type="ECO:0000256" key="5">
    <source>
        <dbReference type="RuleBase" id="RU362125"/>
    </source>
</evidence>
<dbReference type="Gene3D" id="1.20.140.10">
    <property type="entry name" value="Butyryl-CoA Dehydrogenase, subunit A, domain 3"/>
    <property type="match status" value="1"/>
</dbReference>
<feature type="region of interest" description="Disordered" evidence="6">
    <location>
        <begin position="1"/>
        <end position="21"/>
    </location>
</feature>
<comment type="similarity">
    <text evidence="2 5">Belongs to the acyl-CoA dehydrogenase family.</text>
</comment>
<dbReference type="AlphaFoldDB" id="A0A0C9MRY7"/>
<evidence type="ECO:0000313" key="11">
    <source>
        <dbReference type="EMBL" id="GAN10214.1"/>
    </source>
</evidence>
<dbReference type="Pfam" id="PF22217">
    <property type="entry name" value="ACDH-11_C"/>
    <property type="match status" value="1"/>
</dbReference>
<keyword evidence="4 5" id="KW-0274">FAD</keyword>
<dbReference type="PANTHER" id="PTHR42707">
    <property type="entry name" value="ACYL-COA DEHYDROGENASE"/>
    <property type="match status" value="1"/>
</dbReference>
<keyword evidence="3 5" id="KW-0285">Flavoprotein</keyword>
<dbReference type="Proteomes" id="UP000053815">
    <property type="component" value="Unassembled WGS sequence"/>
</dbReference>
<dbReference type="InterPro" id="IPR006089">
    <property type="entry name" value="Acyl-CoA_DH_CS"/>
</dbReference>
<dbReference type="PROSITE" id="PS00073">
    <property type="entry name" value="ACYL_COA_DH_2"/>
    <property type="match status" value="1"/>
</dbReference>
<dbReference type="EMBL" id="DF836619">
    <property type="protein sequence ID" value="GAN10214.1"/>
    <property type="molecule type" value="Genomic_DNA"/>
</dbReference>
<evidence type="ECO:0000256" key="3">
    <source>
        <dbReference type="ARBA" id="ARBA00022630"/>
    </source>
</evidence>
<dbReference type="InterPro" id="IPR006091">
    <property type="entry name" value="Acyl-CoA_Oxase/DH_mid-dom"/>
</dbReference>
<gene>
    <name evidence="11" type="ORF">MAM1_0330d09752</name>
</gene>
<evidence type="ECO:0000256" key="4">
    <source>
        <dbReference type="ARBA" id="ARBA00022827"/>
    </source>
</evidence>
<dbReference type="PANTHER" id="PTHR42707:SF2">
    <property type="entry name" value="ACD11 DEHYDROGENASE"/>
    <property type="match status" value="1"/>
</dbReference>
<protein>
    <submittedName>
        <fullName evidence="11">Acyl-CoA dehydrogenase family member 10-like</fullName>
    </submittedName>
</protein>
<reference evidence="11" key="1">
    <citation type="submission" date="2014-09" db="EMBL/GenBank/DDBJ databases">
        <title>Draft genome sequence of an oleaginous Mucoromycotina fungus Mucor ambiguus NBRC6742.</title>
        <authorList>
            <person name="Takeda I."/>
            <person name="Yamane N."/>
            <person name="Morita T."/>
            <person name="Tamano K."/>
            <person name="Machida M."/>
            <person name="Baker S."/>
            <person name="Koike H."/>
        </authorList>
    </citation>
    <scope>NUCLEOTIDE SEQUENCE</scope>
    <source>
        <strain evidence="11">NBRC 6742</strain>
    </source>
</reference>
<dbReference type="InterPro" id="IPR036250">
    <property type="entry name" value="AcylCo_DH-like_C"/>
</dbReference>
<sequence>MSTQKPFPTATSDSGFRQEPPQLKNQYQDDIVFKNILKKLLPSTVLSEIEPDLSQFGDRVITDIAAMGEDVETPNNYPQLKQYDAWCRRVDEISTAQGWKDLNDVAAKEGLIAIAYERKYNEYSRIYQFAKQYLYAPSSAMYSCPLSMTDGAARVIELLGTQEMKDKYYNRLISRDPSTFWTSGQWMTERPGGSDVGQSETQAELCDEKTNTWSVSGFKWFSSATTADLTMLLARTIDPKEGTVKTGSKGLSLYIAEMRQPDGQLNGVRVHRLKNKYGTKGLPTAELQLSGMKANMASNHSHIDNGQSASILNITRIYACLGVVCALRRSLAIAKDFAYKRRAFNSSLDKTPLHITTLAQLELIFRAGAQISFYAVELLGRTECIQESKEDAAILRFLTPIAKAYVCKIGVNACSEAMEALGGQGYMEEIGIGRQLRDAQVNTIWEGTTNVLAMDVIRVIKETKGQCLGTFEQMIREKVDRSVKASSRLEDAAKSIGIALNNIGQFFSQSMKNKLETEANARQLTFALGRTLAGALLLEQAAFDITHNIEGAEEDVIVANKWCNTREFTQSLVPTSADIISDEAKIVFGASAKI</sequence>
<evidence type="ECO:0000256" key="1">
    <source>
        <dbReference type="ARBA" id="ARBA00001974"/>
    </source>
</evidence>
<evidence type="ECO:0000259" key="7">
    <source>
        <dbReference type="Pfam" id="PF00441"/>
    </source>
</evidence>
<dbReference type="InterPro" id="IPR052904">
    <property type="entry name" value="Acyl-CoA_dehydrogenase-like"/>
</dbReference>
<feature type="domain" description="Adaptive response protein AidB N-terminal" evidence="9">
    <location>
        <begin position="25"/>
        <end position="175"/>
    </location>
</feature>
<feature type="domain" description="Acyl-CoA oxidase/dehydrogenase middle" evidence="8">
    <location>
        <begin position="185"/>
        <end position="290"/>
    </location>
</feature>
<dbReference type="GO" id="GO:0003995">
    <property type="term" value="F:acyl-CoA dehydrogenase activity"/>
    <property type="evidence" value="ECO:0007669"/>
    <property type="project" value="InterPro"/>
</dbReference>
<dbReference type="Pfam" id="PF02770">
    <property type="entry name" value="Acyl-CoA_dh_M"/>
    <property type="match status" value="1"/>
</dbReference>
<evidence type="ECO:0000259" key="10">
    <source>
        <dbReference type="Pfam" id="PF22217"/>
    </source>
</evidence>
<dbReference type="Gene3D" id="6.10.250.600">
    <property type="match status" value="1"/>
</dbReference>
<dbReference type="Gene3D" id="2.40.110.20">
    <property type="match status" value="1"/>
</dbReference>
<feature type="domain" description="Acyl-CoA dehydrogenase 11-like C-terminal" evidence="10">
    <location>
        <begin position="466"/>
        <end position="588"/>
    </location>
</feature>
<accession>A0A0C9MRY7</accession>
<dbReference type="InterPro" id="IPR041504">
    <property type="entry name" value="AidB_N"/>
</dbReference>
<dbReference type="SUPFAM" id="SSF56645">
    <property type="entry name" value="Acyl-CoA dehydrogenase NM domain-like"/>
    <property type="match status" value="1"/>
</dbReference>
<dbReference type="InterPro" id="IPR009100">
    <property type="entry name" value="AcylCoA_DH/oxidase_NM_dom_sf"/>
</dbReference>
<dbReference type="InterPro" id="IPR009075">
    <property type="entry name" value="AcylCo_DH/oxidase_C"/>
</dbReference>
<dbReference type="SUPFAM" id="SSF47203">
    <property type="entry name" value="Acyl-CoA dehydrogenase C-terminal domain-like"/>
    <property type="match status" value="1"/>
</dbReference>
<dbReference type="OrthoDB" id="10251155at2759"/>
<feature type="domain" description="Acyl-CoA dehydrogenase/oxidase C-terminal" evidence="7">
    <location>
        <begin position="310"/>
        <end position="459"/>
    </location>
</feature>
<evidence type="ECO:0000259" key="8">
    <source>
        <dbReference type="Pfam" id="PF02770"/>
    </source>
</evidence>
<dbReference type="STRING" id="91626.A0A0C9MRY7"/>
<evidence type="ECO:0000256" key="2">
    <source>
        <dbReference type="ARBA" id="ARBA00009347"/>
    </source>
</evidence>
<name>A0A0C9MRY7_9FUNG</name>
<evidence type="ECO:0000259" key="9">
    <source>
        <dbReference type="Pfam" id="PF18158"/>
    </source>
</evidence>
<organism evidence="11">
    <name type="scientific">Mucor ambiguus</name>
    <dbReference type="NCBI Taxonomy" id="91626"/>
    <lineage>
        <taxon>Eukaryota</taxon>
        <taxon>Fungi</taxon>
        <taxon>Fungi incertae sedis</taxon>
        <taxon>Mucoromycota</taxon>
        <taxon>Mucoromycotina</taxon>
        <taxon>Mucoromycetes</taxon>
        <taxon>Mucorales</taxon>
        <taxon>Mucorineae</taxon>
        <taxon>Mucoraceae</taxon>
        <taxon>Mucor</taxon>
    </lineage>
</organism>
<dbReference type="Pfam" id="PF00441">
    <property type="entry name" value="Acyl-CoA_dh_1"/>
    <property type="match status" value="1"/>
</dbReference>
<proteinExistence type="inferred from homology"/>